<dbReference type="Proteomes" id="UP000199371">
    <property type="component" value="Unassembled WGS sequence"/>
</dbReference>
<proteinExistence type="inferred from homology"/>
<evidence type="ECO:0000256" key="2">
    <source>
        <dbReference type="ARBA" id="ARBA00022898"/>
    </source>
</evidence>
<keyword evidence="4 7" id="KW-0238">DNA-binding</keyword>
<reference evidence="8" key="1">
    <citation type="submission" date="2016-10" db="EMBL/GenBank/DDBJ databases">
        <authorList>
            <person name="Varghese N."/>
            <person name="Submissions S."/>
        </authorList>
    </citation>
    <scope>NUCLEOTIDE SEQUENCE [LARGE SCALE GENOMIC DNA]</scope>
    <source>
        <strain evidence="8">DSM 17616</strain>
    </source>
</reference>
<dbReference type="GO" id="GO:0003677">
    <property type="term" value="F:DNA binding"/>
    <property type="evidence" value="ECO:0007669"/>
    <property type="project" value="UniProtKB-KW"/>
</dbReference>
<dbReference type="InterPro" id="IPR015422">
    <property type="entry name" value="PyrdxlP-dep_Trfase_small"/>
</dbReference>
<sequence length="478" mass="52064">MSFRYQQLAAELQQQIEQGQYGCGERLPGVRELAKRRALSVSTVVASYRRLEADGYLQANSRSGYFVKPRYQPPPLSSVPLQQAAEPVIVCSQQIALSLSKAAADPAYMRLGAAVPAAVYLPQHALQKALQQVIKTEPARLMRYEASRGAVELRREIARRMALHGAVVSQDDVIITNGCQEALMLSLKAVTQPGDVVVIESPAFYGLLQALEAAGLKALALPTDAQTGMAPDVLQQALEQWPVKACVLIANYSNPLGSLIPDGNKKRIVQLLAQRGIPLIEDDTYGDLGFTGPRPGSCLALAPQQDIFYCSTFSKTLSPDLRLGWVIAPKHTAKIEYLKFISNISTAALPQLAVAKLLQSGQYERHLRQVRPQYEAAVQRISGSIGRLFPPGTRVSQPQGGFVLWVELPQDVDGYELAQQALAEKISIAPGTIFSPTAPAGSAGYRNFIRLNCAVAQDARLERALQTLAQLCQQQLNR</sequence>
<dbReference type="SMART" id="SM00345">
    <property type="entry name" value="HTH_GNTR"/>
    <property type="match status" value="1"/>
</dbReference>
<keyword evidence="2" id="KW-0663">Pyridoxal phosphate</keyword>
<dbReference type="SUPFAM" id="SSF46785">
    <property type="entry name" value="Winged helix' DNA-binding domain"/>
    <property type="match status" value="1"/>
</dbReference>
<comment type="similarity">
    <text evidence="1">In the C-terminal section; belongs to the class-I pyridoxal-phosphate-dependent aminotransferase family.</text>
</comment>
<dbReference type="STRING" id="173990.SAMN05660691_01781"/>
<dbReference type="Gene3D" id="3.90.1150.10">
    <property type="entry name" value="Aspartate Aminotransferase, domain 1"/>
    <property type="match status" value="1"/>
</dbReference>
<dbReference type="CDD" id="cd00609">
    <property type="entry name" value="AAT_like"/>
    <property type="match status" value="1"/>
</dbReference>
<gene>
    <name evidence="7" type="ORF">SAMN05660691_01781</name>
</gene>
<keyword evidence="8" id="KW-1185">Reference proteome</keyword>
<dbReference type="InterPro" id="IPR051446">
    <property type="entry name" value="HTH_trans_reg/aminotransferase"/>
</dbReference>
<dbReference type="GO" id="GO:0030170">
    <property type="term" value="F:pyridoxal phosphate binding"/>
    <property type="evidence" value="ECO:0007669"/>
    <property type="project" value="InterPro"/>
</dbReference>
<dbReference type="Pfam" id="PF00155">
    <property type="entry name" value="Aminotran_1_2"/>
    <property type="match status" value="1"/>
</dbReference>
<organism evidence="7 8">
    <name type="scientific">Rheinheimera pacifica</name>
    <dbReference type="NCBI Taxonomy" id="173990"/>
    <lineage>
        <taxon>Bacteria</taxon>
        <taxon>Pseudomonadati</taxon>
        <taxon>Pseudomonadota</taxon>
        <taxon>Gammaproteobacteria</taxon>
        <taxon>Chromatiales</taxon>
        <taxon>Chromatiaceae</taxon>
        <taxon>Rheinheimera</taxon>
    </lineage>
</organism>
<accession>A0A1H6LJQ0</accession>
<dbReference type="EMBL" id="FNXF01000005">
    <property type="protein sequence ID" value="SEH85022.1"/>
    <property type="molecule type" value="Genomic_DNA"/>
</dbReference>
<dbReference type="InterPro" id="IPR000524">
    <property type="entry name" value="Tscrpt_reg_HTH_GntR"/>
</dbReference>
<dbReference type="Gene3D" id="1.10.10.10">
    <property type="entry name" value="Winged helix-like DNA-binding domain superfamily/Winged helix DNA-binding domain"/>
    <property type="match status" value="1"/>
</dbReference>
<protein>
    <submittedName>
        <fullName evidence="7">DNA-binding transcriptional regulator, MocR family, contains an aminotransferase domain</fullName>
    </submittedName>
</protein>
<dbReference type="OrthoDB" id="9804020at2"/>
<keyword evidence="5" id="KW-0804">Transcription</keyword>
<name>A0A1H6LJQ0_9GAMM</name>
<dbReference type="GO" id="GO:0003700">
    <property type="term" value="F:DNA-binding transcription factor activity"/>
    <property type="evidence" value="ECO:0007669"/>
    <property type="project" value="InterPro"/>
</dbReference>
<evidence type="ECO:0000256" key="3">
    <source>
        <dbReference type="ARBA" id="ARBA00023015"/>
    </source>
</evidence>
<dbReference type="SUPFAM" id="SSF53383">
    <property type="entry name" value="PLP-dependent transferases"/>
    <property type="match status" value="1"/>
</dbReference>
<evidence type="ECO:0000313" key="8">
    <source>
        <dbReference type="Proteomes" id="UP000199371"/>
    </source>
</evidence>
<evidence type="ECO:0000256" key="4">
    <source>
        <dbReference type="ARBA" id="ARBA00023125"/>
    </source>
</evidence>
<dbReference type="InterPro" id="IPR036390">
    <property type="entry name" value="WH_DNA-bd_sf"/>
</dbReference>
<dbReference type="PROSITE" id="PS50949">
    <property type="entry name" value="HTH_GNTR"/>
    <property type="match status" value="1"/>
</dbReference>
<dbReference type="PANTHER" id="PTHR46577:SF2">
    <property type="entry name" value="TRANSCRIPTIONAL REGULATORY PROTEIN"/>
    <property type="match status" value="1"/>
</dbReference>
<dbReference type="RefSeq" id="WP_092792439.1">
    <property type="nucleotide sequence ID" value="NZ_FNXF01000005.1"/>
</dbReference>
<evidence type="ECO:0000256" key="5">
    <source>
        <dbReference type="ARBA" id="ARBA00023163"/>
    </source>
</evidence>
<keyword evidence="7" id="KW-0808">Transferase</keyword>
<dbReference type="InterPro" id="IPR004839">
    <property type="entry name" value="Aminotransferase_I/II_large"/>
</dbReference>
<dbReference type="InterPro" id="IPR015424">
    <property type="entry name" value="PyrdxlP-dep_Trfase"/>
</dbReference>
<dbReference type="AlphaFoldDB" id="A0A1H6LJQ0"/>
<dbReference type="InterPro" id="IPR036388">
    <property type="entry name" value="WH-like_DNA-bd_sf"/>
</dbReference>
<dbReference type="PANTHER" id="PTHR46577">
    <property type="entry name" value="HTH-TYPE TRANSCRIPTIONAL REGULATORY PROTEIN GABR"/>
    <property type="match status" value="1"/>
</dbReference>
<dbReference type="Pfam" id="PF00392">
    <property type="entry name" value="GntR"/>
    <property type="match status" value="1"/>
</dbReference>
<dbReference type="CDD" id="cd07377">
    <property type="entry name" value="WHTH_GntR"/>
    <property type="match status" value="1"/>
</dbReference>
<dbReference type="GO" id="GO:0008483">
    <property type="term" value="F:transaminase activity"/>
    <property type="evidence" value="ECO:0007669"/>
    <property type="project" value="UniProtKB-KW"/>
</dbReference>
<evidence type="ECO:0000256" key="1">
    <source>
        <dbReference type="ARBA" id="ARBA00005384"/>
    </source>
</evidence>
<keyword evidence="7" id="KW-0032">Aminotransferase</keyword>
<evidence type="ECO:0000259" key="6">
    <source>
        <dbReference type="PROSITE" id="PS50949"/>
    </source>
</evidence>
<keyword evidence="3" id="KW-0805">Transcription regulation</keyword>
<evidence type="ECO:0000313" key="7">
    <source>
        <dbReference type="EMBL" id="SEH85022.1"/>
    </source>
</evidence>
<feature type="domain" description="HTH gntR-type" evidence="6">
    <location>
        <begin position="2"/>
        <end position="70"/>
    </location>
</feature>
<dbReference type="InterPro" id="IPR015421">
    <property type="entry name" value="PyrdxlP-dep_Trfase_major"/>
</dbReference>
<dbReference type="Gene3D" id="3.40.640.10">
    <property type="entry name" value="Type I PLP-dependent aspartate aminotransferase-like (Major domain)"/>
    <property type="match status" value="1"/>
</dbReference>